<dbReference type="DNASU" id="5308603"/>
<feature type="domain" description="Outer membrane protein beta-barrel" evidence="2">
    <location>
        <begin position="17"/>
        <end position="243"/>
    </location>
</feature>
<dbReference type="EMBL" id="WKMC01000002">
    <property type="protein sequence ID" value="MRZ49596.1"/>
    <property type="molecule type" value="Genomic_DNA"/>
</dbReference>
<dbReference type="Proteomes" id="UP000095455">
    <property type="component" value="Unassembled WGS sequence"/>
</dbReference>
<dbReference type="Proteomes" id="UP000441358">
    <property type="component" value="Unassembled WGS sequence"/>
</dbReference>
<gene>
    <name evidence="3" type="ORF">ERS852380_00247</name>
    <name evidence="4" type="ORF">GKD66_04970</name>
    <name evidence="5" type="ORF">GKD70_14220</name>
</gene>
<evidence type="ECO:0000313" key="5">
    <source>
        <dbReference type="EMBL" id="MSB74422.1"/>
    </source>
</evidence>
<organism evidence="4 7">
    <name type="scientific">Parabacteroides distasonis</name>
    <dbReference type="NCBI Taxonomy" id="823"/>
    <lineage>
        <taxon>Bacteria</taxon>
        <taxon>Pseudomonadati</taxon>
        <taxon>Bacteroidota</taxon>
        <taxon>Bacteroidia</taxon>
        <taxon>Bacteroidales</taxon>
        <taxon>Tannerellaceae</taxon>
        <taxon>Parabacteroides</taxon>
    </lineage>
</organism>
<feature type="signal peptide" evidence="1">
    <location>
        <begin position="1"/>
        <end position="19"/>
    </location>
</feature>
<reference evidence="3 6" key="1">
    <citation type="submission" date="2015-09" db="EMBL/GenBank/DDBJ databases">
        <authorList>
            <consortium name="Pathogen Informatics"/>
        </authorList>
    </citation>
    <scope>NUCLEOTIDE SEQUENCE [LARGE SCALE GENOMIC DNA]</scope>
    <source>
        <strain evidence="3 6">2789STDY5608822</strain>
    </source>
</reference>
<feature type="chain" id="PRO_5039851144" evidence="1">
    <location>
        <begin position="20"/>
        <end position="269"/>
    </location>
</feature>
<evidence type="ECO:0000256" key="1">
    <source>
        <dbReference type="SAM" id="SignalP"/>
    </source>
</evidence>
<evidence type="ECO:0000259" key="2">
    <source>
        <dbReference type="Pfam" id="PF13568"/>
    </source>
</evidence>
<dbReference type="AlphaFoldDB" id="A0A173WMR0"/>
<reference evidence="7 8" key="2">
    <citation type="journal article" date="2019" name="Nat. Med.">
        <title>A library of human gut bacterial isolates paired with longitudinal multiomics data enables mechanistic microbiome research.</title>
        <authorList>
            <person name="Poyet M."/>
            <person name="Groussin M."/>
            <person name="Gibbons S.M."/>
            <person name="Avila-Pacheco J."/>
            <person name="Jiang X."/>
            <person name="Kearney S.M."/>
            <person name="Perrotta A.R."/>
            <person name="Berdy B."/>
            <person name="Zhao S."/>
            <person name="Lieberman T.D."/>
            <person name="Swanson P.K."/>
            <person name="Smith M."/>
            <person name="Roesemann S."/>
            <person name="Alexander J.E."/>
            <person name="Rich S.A."/>
            <person name="Livny J."/>
            <person name="Vlamakis H."/>
            <person name="Clish C."/>
            <person name="Bullock K."/>
            <person name="Deik A."/>
            <person name="Scott J."/>
            <person name="Pierce K.A."/>
            <person name="Xavier R.J."/>
            <person name="Alm E.J."/>
        </authorList>
    </citation>
    <scope>NUCLEOTIDE SEQUENCE [LARGE SCALE GENOMIC DNA]</scope>
    <source>
        <strain evidence="5 8">BIOML-A20</strain>
        <strain evidence="4 7">BIOML-A32</strain>
    </source>
</reference>
<evidence type="ECO:0000313" key="3">
    <source>
        <dbReference type="EMBL" id="CUN39655.1"/>
    </source>
</evidence>
<evidence type="ECO:0000313" key="8">
    <source>
        <dbReference type="Proteomes" id="UP000441609"/>
    </source>
</evidence>
<dbReference type="InterPro" id="IPR025665">
    <property type="entry name" value="Beta-barrel_OMP_2"/>
</dbReference>
<keyword evidence="1" id="KW-0732">Signal</keyword>
<name>A0A173WMR0_PARDI</name>
<protein>
    <submittedName>
        <fullName evidence="4">Outer membrane beta-barrel protein</fullName>
    </submittedName>
</protein>
<evidence type="ECO:0000313" key="4">
    <source>
        <dbReference type="EMBL" id="MRZ49596.1"/>
    </source>
</evidence>
<proteinExistence type="predicted"/>
<dbReference type="RefSeq" id="WP_005859551.1">
    <property type="nucleotide sequence ID" value="NZ_BQOC01000009.1"/>
</dbReference>
<dbReference type="Proteomes" id="UP000441609">
    <property type="component" value="Unassembled WGS sequence"/>
</dbReference>
<sequence length="269" mass="30215">MRKLVVFVMLMMCVISAQAQWKVTPEAGMNVTKYKGDVAKVGFKAGAAVSYTFGSGWFSLQSGLYYVRRGKGLSSYSEIYGTSESPYGGREGTSIFLYPVSSDYLNLWGYGYGNGYGFTGFYYDTYGIKDFDVEGIRHRSQKEHREYIQLPILARFDWQVSKDVRLHLAIGPYLAVGLGGKVTYEESDYSLKGKLPYNKEISYNPFNPGQGYAVAPRFDWGATIEAGIEVKRVAFKVGYDLGIDKQYKGYAYNIGLNYHTASFTLGYTF</sequence>
<comment type="caution">
    <text evidence="4">The sequence shown here is derived from an EMBL/GenBank/DDBJ whole genome shotgun (WGS) entry which is preliminary data.</text>
</comment>
<evidence type="ECO:0000313" key="7">
    <source>
        <dbReference type="Proteomes" id="UP000441358"/>
    </source>
</evidence>
<evidence type="ECO:0000313" key="6">
    <source>
        <dbReference type="Proteomes" id="UP000095455"/>
    </source>
</evidence>
<accession>A0A173WMR0</accession>
<dbReference type="OrthoDB" id="1429208at2"/>
<dbReference type="EMBL" id="WKMO01000012">
    <property type="protein sequence ID" value="MSB74422.1"/>
    <property type="molecule type" value="Genomic_DNA"/>
</dbReference>
<dbReference type="OMA" id="WGATIEA"/>
<dbReference type="Pfam" id="PF13568">
    <property type="entry name" value="OMP_b-brl_2"/>
    <property type="match status" value="1"/>
</dbReference>
<dbReference type="EMBL" id="CYYK01000001">
    <property type="protein sequence ID" value="CUN39655.1"/>
    <property type="molecule type" value="Genomic_DNA"/>
</dbReference>